<feature type="non-terminal residue" evidence="1">
    <location>
        <position position="1"/>
    </location>
</feature>
<organism evidence="1">
    <name type="scientific">Arion vulgaris</name>
    <dbReference type="NCBI Taxonomy" id="1028688"/>
    <lineage>
        <taxon>Eukaryota</taxon>
        <taxon>Metazoa</taxon>
        <taxon>Spiralia</taxon>
        <taxon>Lophotrochozoa</taxon>
        <taxon>Mollusca</taxon>
        <taxon>Gastropoda</taxon>
        <taxon>Heterobranchia</taxon>
        <taxon>Euthyneura</taxon>
        <taxon>Panpulmonata</taxon>
        <taxon>Eupulmonata</taxon>
        <taxon>Stylommatophora</taxon>
        <taxon>Helicina</taxon>
        <taxon>Arionoidea</taxon>
        <taxon>Arionidae</taxon>
        <taxon>Arion</taxon>
    </lineage>
</organism>
<gene>
    <name evidence="1" type="primary">ORF42790</name>
</gene>
<dbReference type="AlphaFoldDB" id="A0A0B6YZ56"/>
<dbReference type="EMBL" id="HACG01014764">
    <property type="protein sequence ID" value="CEK61629.1"/>
    <property type="molecule type" value="Transcribed_RNA"/>
</dbReference>
<evidence type="ECO:0000313" key="1">
    <source>
        <dbReference type="EMBL" id="CEK61629.1"/>
    </source>
</evidence>
<proteinExistence type="predicted"/>
<name>A0A0B6YZ56_9EUPU</name>
<reference evidence="1" key="1">
    <citation type="submission" date="2014-12" db="EMBL/GenBank/DDBJ databases">
        <title>Insight into the proteome of Arion vulgaris.</title>
        <authorList>
            <person name="Aradska J."/>
            <person name="Bulat T."/>
            <person name="Smidak R."/>
            <person name="Sarate P."/>
            <person name="Gangsoo J."/>
            <person name="Sialana F."/>
            <person name="Bilban M."/>
            <person name="Lubec G."/>
        </authorList>
    </citation>
    <scope>NUCLEOTIDE SEQUENCE</scope>
    <source>
        <tissue evidence="1">Skin</tissue>
    </source>
</reference>
<accession>A0A0B6YZ56</accession>
<sequence length="60" mass="6887">SRWIDTCTLGLINDKVETQISLDPTNIYSRKTLIYDTDQKYTTNSVTITLKSIHEQIISP</sequence>
<protein>
    <submittedName>
        <fullName evidence="1">Uncharacterized protein</fullName>
    </submittedName>
</protein>